<dbReference type="InterPro" id="IPR051806">
    <property type="entry name" value="HAD-like_SPP"/>
</dbReference>
<dbReference type="InterPro" id="IPR041492">
    <property type="entry name" value="HAD_2"/>
</dbReference>
<dbReference type="Proteomes" id="UP000829194">
    <property type="component" value="Chromosome"/>
</dbReference>
<evidence type="ECO:0000313" key="2">
    <source>
        <dbReference type="Proteomes" id="UP000829194"/>
    </source>
</evidence>
<sequence>MDGLMLDSERAMLETWREAALTESIDADDGLWLSMVGMHDRASFAMLAGHLGEDAATRLRDTSYRLYDERVVAGLPRKNGLLELLDLLEARGIAKAVATSTRRERALSKLAASGLIDRFGVIVTGSDVEHPKPAPDIYLLAARELGVDPRRCVVLEDSEPGVRAALAAGATPIQVPDLVAPGEELRGFGHRIVASLGRAHELLDAVLRGGDGRVAGGVRG</sequence>
<dbReference type="SUPFAM" id="SSF56784">
    <property type="entry name" value="HAD-like"/>
    <property type="match status" value="1"/>
</dbReference>
<dbReference type="InterPro" id="IPR023214">
    <property type="entry name" value="HAD_sf"/>
</dbReference>
<dbReference type="RefSeq" id="WP_057945237.1">
    <property type="nucleotide sequence ID" value="NZ_CP011131.1"/>
</dbReference>
<dbReference type="InterPro" id="IPR006439">
    <property type="entry name" value="HAD-SF_hydro_IA"/>
</dbReference>
<dbReference type="PANTHER" id="PTHR43481:SF4">
    <property type="entry name" value="GLYCEROL-1-PHOSPHATE PHOSPHOHYDROLASE 1-RELATED"/>
    <property type="match status" value="1"/>
</dbReference>
<organism evidence="1 2">
    <name type="scientific">Lysobacter gummosus</name>
    <dbReference type="NCBI Taxonomy" id="262324"/>
    <lineage>
        <taxon>Bacteria</taxon>
        <taxon>Pseudomonadati</taxon>
        <taxon>Pseudomonadota</taxon>
        <taxon>Gammaproteobacteria</taxon>
        <taxon>Lysobacterales</taxon>
        <taxon>Lysobacteraceae</taxon>
        <taxon>Lysobacter</taxon>
    </lineage>
</organism>
<dbReference type="InterPro" id="IPR023198">
    <property type="entry name" value="PGP-like_dom2"/>
</dbReference>
<dbReference type="CDD" id="cd07505">
    <property type="entry name" value="HAD_BPGM-like"/>
    <property type="match status" value="1"/>
</dbReference>
<keyword evidence="2" id="KW-1185">Reference proteome</keyword>
<dbReference type="Pfam" id="PF13419">
    <property type="entry name" value="HAD_2"/>
    <property type="match status" value="1"/>
</dbReference>
<proteinExistence type="predicted"/>
<dbReference type="Gene3D" id="1.10.150.240">
    <property type="entry name" value="Putative phosphatase, domain 2"/>
    <property type="match status" value="1"/>
</dbReference>
<dbReference type="Gene3D" id="3.40.50.1000">
    <property type="entry name" value="HAD superfamily/HAD-like"/>
    <property type="match status" value="1"/>
</dbReference>
<protein>
    <submittedName>
        <fullName evidence="1">HAD family phosphatase</fullName>
    </submittedName>
</protein>
<gene>
    <name evidence="1" type="ORF">MOV92_03205</name>
</gene>
<reference evidence="1 2" key="1">
    <citation type="submission" date="2022-03" db="EMBL/GenBank/DDBJ databases">
        <title>Complete genome sequence of Lysobacter capsici VKM B-2533 and Lysobacter gummosus 10.1.1, promising sources of lytic agents.</title>
        <authorList>
            <person name="Tarlachkov S.V."/>
            <person name="Kudryakova I.V."/>
            <person name="Afoshin A.S."/>
            <person name="Leontyevskaya E.A."/>
            <person name="Leontyevskaya N.V."/>
        </authorList>
    </citation>
    <scope>NUCLEOTIDE SEQUENCE [LARGE SCALE GENOMIC DNA]</scope>
    <source>
        <strain evidence="1 2">10.1.1</strain>
    </source>
</reference>
<accession>A0ABY3XK44</accession>
<dbReference type="PANTHER" id="PTHR43481">
    <property type="entry name" value="FRUCTOSE-1-PHOSPHATE PHOSPHATASE"/>
    <property type="match status" value="1"/>
</dbReference>
<name>A0ABY3XK44_9GAMM</name>
<evidence type="ECO:0000313" key="1">
    <source>
        <dbReference type="EMBL" id="UNP32025.1"/>
    </source>
</evidence>
<dbReference type="NCBIfam" id="TIGR01509">
    <property type="entry name" value="HAD-SF-IA-v3"/>
    <property type="match status" value="1"/>
</dbReference>
<dbReference type="EMBL" id="CP093547">
    <property type="protein sequence ID" value="UNP32025.1"/>
    <property type="molecule type" value="Genomic_DNA"/>
</dbReference>
<dbReference type="InterPro" id="IPR036412">
    <property type="entry name" value="HAD-like_sf"/>
</dbReference>